<organism evidence="12">
    <name type="scientific">Ostreococcus tauri</name>
    <name type="common">Marine green alga</name>
    <dbReference type="NCBI Taxonomy" id="70448"/>
    <lineage>
        <taxon>Eukaryota</taxon>
        <taxon>Viridiplantae</taxon>
        <taxon>Chlorophyta</taxon>
        <taxon>Mamiellophyceae</taxon>
        <taxon>Mamiellales</taxon>
        <taxon>Bathycoccaceae</taxon>
        <taxon>Ostreococcus</taxon>
    </lineage>
</organism>
<keyword evidence="6 11" id="KW-0808">Transferase</keyword>
<dbReference type="SFLD" id="SFLDS00005">
    <property type="entry name" value="Isoprenoid_Synthase_Type_I"/>
    <property type="match status" value="1"/>
</dbReference>
<dbReference type="SFLD" id="SFLDG01018">
    <property type="entry name" value="Squalene/Phytoene_Synthase_Lik"/>
    <property type="match status" value="1"/>
</dbReference>
<feature type="transmembrane region" description="Helical" evidence="11">
    <location>
        <begin position="397"/>
        <end position="414"/>
    </location>
</feature>
<protein>
    <recommendedName>
        <fullName evidence="4 11">Squalene synthase</fullName>
        <ecNumber evidence="4 11">2.5.1.21</ecNumber>
    </recommendedName>
</protein>
<feature type="transmembrane region" description="Helical" evidence="11">
    <location>
        <begin position="434"/>
        <end position="453"/>
    </location>
</feature>
<dbReference type="PROSITE" id="PS01044">
    <property type="entry name" value="SQUALEN_PHYTOEN_SYN_1"/>
    <property type="match status" value="1"/>
</dbReference>
<keyword evidence="9" id="KW-0443">Lipid metabolism</keyword>
<reference evidence="12" key="1">
    <citation type="submission" date="2017-04" db="EMBL/GenBank/DDBJ databases">
        <title>Population genomics of picophytoplankton unveils novel chromosome hypervariability.</title>
        <authorList>
            <consortium name="DOE Joint Genome Institute"/>
            <person name="Blanc-Mathieu R."/>
            <person name="Krasovec M."/>
            <person name="Hebrard M."/>
            <person name="Yau S."/>
            <person name="Desgranges E."/>
            <person name="Martin J."/>
            <person name="Schackwitz W."/>
            <person name="Kuo A."/>
            <person name="Salin G."/>
            <person name="Donnadieu C."/>
            <person name="Desdevises Y."/>
            <person name="Sanchez-Ferandin S."/>
            <person name="Moreau H."/>
            <person name="Rivals E."/>
            <person name="Grigoriev I.V."/>
            <person name="Grimsley N."/>
            <person name="Eyre-Walker A."/>
            <person name="Piganeau G."/>
        </authorList>
    </citation>
    <scope>NUCLEOTIDE SEQUENCE [LARGE SCALE GENOMIC DNA]</scope>
    <source>
        <strain evidence="12">RCC 1115</strain>
    </source>
</reference>
<dbReference type="InterPro" id="IPR044844">
    <property type="entry name" value="Trans_IPPS_euk-type"/>
</dbReference>
<dbReference type="NCBIfam" id="TIGR01559">
    <property type="entry name" value="squal_synth"/>
    <property type="match status" value="1"/>
</dbReference>
<evidence type="ECO:0000256" key="9">
    <source>
        <dbReference type="ARBA" id="ARBA00023098"/>
    </source>
</evidence>
<dbReference type="FunFam" id="1.10.600.10:FF:000003">
    <property type="entry name" value="Farnesyl-diphosphate farnesyltransferase 1"/>
    <property type="match status" value="1"/>
</dbReference>
<evidence type="ECO:0000256" key="7">
    <source>
        <dbReference type="ARBA" id="ARBA00022692"/>
    </source>
</evidence>
<keyword evidence="8 11" id="KW-1133">Transmembrane helix</keyword>
<dbReference type="InterPro" id="IPR033904">
    <property type="entry name" value="Trans_IPPS_HH"/>
</dbReference>
<dbReference type="PANTHER" id="PTHR11626">
    <property type="entry name" value="FARNESYL-DIPHOSPHATE FARNESYLTRANSFERASE"/>
    <property type="match status" value="1"/>
</dbReference>
<dbReference type="Proteomes" id="UP000195557">
    <property type="component" value="Unassembled WGS sequence"/>
</dbReference>
<dbReference type="InterPro" id="IPR008949">
    <property type="entry name" value="Isoprenoid_synthase_dom_sf"/>
</dbReference>
<dbReference type="SUPFAM" id="SSF48576">
    <property type="entry name" value="Terpenoid synthases"/>
    <property type="match status" value="1"/>
</dbReference>
<comment type="cofactor">
    <cofactor evidence="1 11">
        <name>Mg(2+)</name>
        <dbReference type="ChEBI" id="CHEBI:18420"/>
    </cofactor>
</comment>
<evidence type="ECO:0000256" key="6">
    <source>
        <dbReference type="ARBA" id="ARBA00022679"/>
    </source>
</evidence>
<comment type="subcellular location">
    <subcellularLocation>
        <location evidence="2">Membrane</location>
    </subcellularLocation>
</comment>
<comment type="catalytic activity">
    <reaction evidence="11">
        <text>2 (2E,6E)-farnesyl diphosphate + NADPH + H(+) = squalene + 2 diphosphate + NADP(+)</text>
        <dbReference type="Rhea" id="RHEA:32295"/>
        <dbReference type="ChEBI" id="CHEBI:15378"/>
        <dbReference type="ChEBI" id="CHEBI:15440"/>
        <dbReference type="ChEBI" id="CHEBI:33019"/>
        <dbReference type="ChEBI" id="CHEBI:57783"/>
        <dbReference type="ChEBI" id="CHEBI:58349"/>
        <dbReference type="ChEBI" id="CHEBI:175763"/>
        <dbReference type="EC" id="2.5.1.21"/>
    </reaction>
</comment>
<gene>
    <name evidence="12" type="ORF">BE221DRAFT_188677</name>
</gene>
<dbReference type="InterPro" id="IPR019845">
    <property type="entry name" value="Squalene/phytoene_synthase_CS"/>
</dbReference>
<proteinExistence type="inferred from homology"/>
<keyword evidence="10 11" id="KW-0472">Membrane</keyword>
<evidence type="ECO:0000256" key="5">
    <source>
        <dbReference type="ARBA" id="ARBA00022516"/>
    </source>
</evidence>
<evidence type="ECO:0000256" key="8">
    <source>
        <dbReference type="ARBA" id="ARBA00022989"/>
    </source>
</evidence>
<dbReference type="GO" id="GO:0008610">
    <property type="term" value="P:lipid biosynthetic process"/>
    <property type="evidence" value="ECO:0007669"/>
    <property type="project" value="InterPro"/>
</dbReference>
<dbReference type="InterPro" id="IPR002060">
    <property type="entry name" value="Squ/phyt_synthse"/>
</dbReference>
<evidence type="ECO:0000256" key="3">
    <source>
        <dbReference type="ARBA" id="ARBA00006251"/>
    </source>
</evidence>
<evidence type="ECO:0000256" key="2">
    <source>
        <dbReference type="ARBA" id="ARBA00004370"/>
    </source>
</evidence>
<dbReference type="CDD" id="cd00683">
    <property type="entry name" value="Trans_IPPS_HH"/>
    <property type="match status" value="1"/>
</dbReference>
<dbReference type="Pfam" id="PF00494">
    <property type="entry name" value="SQS_PSY"/>
    <property type="match status" value="1"/>
</dbReference>
<evidence type="ECO:0000313" key="12">
    <source>
        <dbReference type="EMBL" id="OUS49405.1"/>
    </source>
</evidence>
<dbReference type="PROSITE" id="PS01045">
    <property type="entry name" value="SQUALEN_PHYTOEN_SYN_2"/>
    <property type="match status" value="1"/>
</dbReference>
<dbReference type="EMBL" id="KZ155771">
    <property type="protein sequence ID" value="OUS49405.1"/>
    <property type="molecule type" value="Genomic_DNA"/>
</dbReference>
<dbReference type="GO" id="GO:0051996">
    <property type="term" value="F:squalene synthase [NAD(P)H] activity"/>
    <property type="evidence" value="ECO:0007669"/>
    <property type="project" value="UniProtKB-UniRule"/>
</dbReference>
<dbReference type="GO" id="GO:0055056">
    <property type="term" value="F:D-glucose transmembrane transporter activity"/>
    <property type="evidence" value="ECO:0007669"/>
    <property type="project" value="UniProtKB-UniRule"/>
</dbReference>
<dbReference type="EC" id="2.5.1.21" evidence="4 11"/>
<comment type="catalytic activity">
    <reaction evidence="11">
        <text>2 (2E,6E)-farnesyl diphosphate + NADH + H(+) = squalene + 2 diphosphate + NAD(+)</text>
        <dbReference type="Rhea" id="RHEA:32299"/>
        <dbReference type="ChEBI" id="CHEBI:15378"/>
        <dbReference type="ChEBI" id="CHEBI:15440"/>
        <dbReference type="ChEBI" id="CHEBI:33019"/>
        <dbReference type="ChEBI" id="CHEBI:57540"/>
        <dbReference type="ChEBI" id="CHEBI:57945"/>
        <dbReference type="ChEBI" id="CHEBI:175763"/>
        <dbReference type="EC" id="2.5.1.21"/>
    </reaction>
</comment>
<dbReference type="Gene3D" id="1.10.600.10">
    <property type="entry name" value="Farnesyl Diphosphate Synthase"/>
    <property type="match status" value="1"/>
</dbReference>
<dbReference type="GO" id="GO:0045338">
    <property type="term" value="P:farnesyl diphosphate metabolic process"/>
    <property type="evidence" value="ECO:0007669"/>
    <property type="project" value="InterPro"/>
</dbReference>
<keyword evidence="7 11" id="KW-0812">Transmembrane</keyword>
<dbReference type="GO" id="GO:0005789">
    <property type="term" value="C:endoplasmic reticulum membrane"/>
    <property type="evidence" value="ECO:0007669"/>
    <property type="project" value="TreeGrafter"/>
</dbReference>
<dbReference type="PANTHER" id="PTHR11626:SF2">
    <property type="entry name" value="SQUALENE SYNTHASE"/>
    <property type="match status" value="1"/>
</dbReference>
<keyword evidence="5" id="KW-0444">Lipid biosynthesis</keyword>
<evidence type="ECO:0000256" key="4">
    <source>
        <dbReference type="ARBA" id="ARBA00012373"/>
    </source>
</evidence>
<comment type="similarity">
    <text evidence="3 11">Belongs to the phytoene/squalene synthase family.</text>
</comment>
<sequence length="456" mass="52160">MGALGMILTHPGDVPSLLRVAMMANRAKRLPRDANLAYCYDVLNKVSRSFAIVIQQLDEELRDAVCVFYLALRALDTVEDDMSIPIDEKLPQLYDFHEYIFDPKYSTECGEKHYRDLMMNYPRVTSVFLKLKKPYRDVIADIARRMGAGMAKFIEKEVMDMSDFDEYCHYVAGLVGIGLSNLWGASKMESEEFIGEEKLSNAMGLFLQKTNIIRDYLEDIQELPAPRMFWPRSVWSKYAKELDELQHEENHEKAVQCMNELITNALSHTTDCLKYMGRIKEPSIFRFCAIPQVMAIATLAECYGNVNVFKGVVKIRRGLSARIMLNCNNMYEFAKGFKHFASELVHKVDPRNDPNGEETMQRIEALEEACDKIIAEESERMQLSRIEDDTIPMTTRVFLWLMTFGYFLYAWNLQGVRVALGVNPHAGDTRVDEAQRILAALCIIGTTALVLTGKKV</sequence>
<dbReference type="InterPro" id="IPR006449">
    <property type="entry name" value="Squal_synth-like"/>
</dbReference>
<comment type="function">
    <text evidence="11">Catalyzes the condensation of 2 farnesyl pyrophosphate (FPP) moieties to form squalene.</text>
</comment>
<evidence type="ECO:0000256" key="10">
    <source>
        <dbReference type="ARBA" id="ARBA00023136"/>
    </source>
</evidence>
<accession>A0A1Y5IQY5</accession>
<evidence type="ECO:0000256" key="1">
    <source>
        <dbReference type="ARBA" id="ARBA00001946"/>
    </source>
</evidence>
<name>A0A1Y5IQY5_OSTTA</name>
<evidence type="ECO:0000256" key="11">
    <source>
        <dbReference type="RuleBase" id="RU368088"/>
    </source>
</evidence>
<dbReference type="eggNOG" id="KOG1459">
    <property type="taxonomic scope" value="Eukaryota"/>
</dbReference>
<dbReference type="AlphaFoldDB" id="A0A1Y5IQY5"/>